<evidence type="ECO:0000256" key="1">
    <source>
        <dbReference type="SAM" id="Phobius"/>
    </source>
</evidence>
<feature type="transmembrane region" description="Helical" evidence="1">
    <location>
        <begin position="309"/>
        <end position="332"/>
    </location>
</feature>
<keyword evidence="1" id="KW-1133">Transmembrane helix</keyword>
<comment type="caution">
    <text evidence="2">The sequence shown here is derived from an EMBL/GenBank/DDBJ whole genome shotgun (WGS) entry which is preliminary data.</text>
</comment>
<keyword evidence="1" id="KW-0812">Transmembrane</keyword>
<sequence length="419" mass="48549">MERVLAEFANEIPTEQDPYLLVKEYTSVLKVCQVRSFHRHSILGTDYQQGVASITHRALYSLYVMIALGGFTLGKKTSLGMWNFETINCNTLTSLLFSILSVIEWIWEQYNFTNHQVEYFFLQNLIAYLKFVPVILGTWNHSRRDKTSLPGDHNELSHPTLQLTPSLRMLRSYVLNHLVWVFLATFYCHSNQSREKQMILQLKNNLSLVTDRYDGSIDRQTLLSSILISMRKANSLRVESIKFLNMVILAYLIANTFLLSVFMPLLCVSWRDLKYKADFLSAKLQQEGNESSDELAELMETTQDARTTLLYRSLSVFFGLASCTPGMCWELYYSQKAFSRDYAYYRVISAFVIIAGVISIFLNIHLLIVNLHCTKLRTKRYVPNVRVEASPSIPLQYSTPHHETLEIHEKPEIIPSYYH</sequence>
<reference evidence="2" key="1">
    <citation type="submission" date="2017-12" db="EMBL/GenBank/DDBJ databases">
        <title>Gene loss provides genomic basis for host adaptation in cereal stripe rust fungi.</title>
        <authorList>
            <person name="Xia C."/>
        </authorList>
    </citation>
    <scope>NUCLEOTIDE SEQUENCE [LARGE SCALE GENOMIC DNA]</scope>
    <source>
        <strain evidence="2">93-210</strain>
    </source>
</reference>
<keyword evidence="1" id="KW-0472">Membrane</keyword>
<keyword evidence="3" id="KW-1185">Reference proteome</keyword>
<dbReference type="VEuPathDB" id="FungiDB:PSTT_01016"/>
<accession>A0A2S4W4X5</accession>
<proteinExistence type="predicted"/>
<feature type="transmembrane region" description="Helical" evidence="1">
    <location>
        <begin position="344"/>
        <end position="371"/>
    </location>
</feature>
<dbReference type="Proteomes" id="UP000239156">
    <property type="component" value="Unassembled WGS sequence"/>
</dbReference>
<organism evidence="2 3">
    <name type="scientific">Puccinia striiformis</name>
    <dbReference type="NCBI Taxonomy" id="27350"/>
    <lineage>
        <taxon>Eukaryota</taxon>
        <taxon>Fungi</taxon>
        <taxon>Dikarya</taxon>
        <taxon>Basidiomycota</taxon>
        <taxon>Pucciniomycotina</taxon>
        <taxon>Pucciniomycetes</taxon>
        <taxon>Pucciniales</taxon>
        <taxon>Pucciniaceae</taxon>
        <taxon>Puccinia</taxon>
    </lineage>
</organism>
<feature type="non-terminal residue" evidence="2">
    <location>
        <position position="419"/>
    </location>
</feature>
<dbReference type="VEuPathDB" id="FungiDB:PSHT_13896"/>
<protein>
    <submittedName>
        <fullName evidence="2">Uncharacterized protein</fullName>
    </submittedName>
</protein>
<dbReference type="AlphaFoldDB" id="A0A2S4W4X5"/>
<dbReference type="EMBL" id="PKSL01000005">
    <property type="protein sequence ID" value="POW16813.1"/>
    <property type="molecule type" value="Genomic_DNA"/>
</dbReference>
<gene>
    <name evidence="2" type="ORF">PSTT_01016</name>
</gene>
<name>A0A2S4W4X5_9BASI</name>
<feature type="transmembrane region" description="Helical" evidence="1">
    <location>
        <begin position="243"/>
        <end position="266"/>
    </location>
</feature>
<evidence type="ECO:0000313" key="2">
    <source>
        <dbReference type="EMBL" id="POW16813.1"/>
    </source>
</evidence>
<evidence type="ECO:0000313" key="3">
    <source>
        <dbReference type="Proteomes" id="UP000239156"/>
    </source>
</evidence>